<reference evidence="2" key="1">
    <citation type="submission" date="2018-04" db="EMBL/GenBank/DDBJ databases">
        <authorList>
            <person name="Cornet L."/>
        </authorList>
    </citation>
    <scope>NUCLEOTIDE SEQUENCE [LARGE SCALE GENOMIC DNA]</scope>
</reference>
<proteinExistence type="predicted"/>
<protein>
    <submittedName>
        <fullName evidence="1">Uncharacterized protein</fullName>
    </submittedName>
</protein>
<dbReference type="EMBL" id="QBMN01000186">
    <property type="protein sequence ID" value="PZO35088.1"/>
    <property type="molecule type" value="Genomic_DNA"/>
</dbReference>
<accession>A0A2W4XUS6</accession>
<evidence type="ECO:0000313" key="1">
    <source>
        <dbReference type="EMBL" id="PZO35088.1"/>
    </source>
</evidence>
<gene>
    <name evidence="1" type="ORF">DCF17_19510</name>
</gene>
<sequence>MVENLGLTNGFKLSIKSLESGLDPKVIHAAVQVLRSSISALSELEQTPFSFSYGSQRHADNLPAAQTPGGTLYTGLQFEVPLDKLTVVLRCLGDWLERTKQKNLYAIEIPPTYTLTLQTDQVKELAQLLPLAETLLPPQEIYLAKAETYIAAFGDFTPAARANLAIICHRVGLSVEEANDLNAQSMGPFKTLAEKYQHFRKELLVCKQESALDGDFWQVMQDKAVTMSLPEADAQFLKAERLQTLRTEVSQALHRAESADAVERQRHREQQQRLINYRQTFAELAIDTLNLDDLGPDAAAFHQGTMAKLSAAEFNRGRLTQAREFYHLSQTEVDALEQAVLCELYLLSGLL</sequence>
<dbReference type="AlphaFoldDB" id="A0A2W4XUS6"/>
<reference evidence="1 2" key="2">
    <citation type="submission" date="2018-06" db="EMBL/GenBank/DDBJ databases">
        <title>Metagenomic assembly of (sub)arctic Cyanobacteria and their associated microbiome from non-axenic cultures.</title>
        <authorList>
            <person name="Baurain D."/>
        </authorList>
    </citation>
    <scope>NUCLEOTIDE SEQUENCE [LARGE SCALE GENOMIC DNA]</scope>
    <source>
        <strain evidence="1">ULC041bin1</strain>
    </source>
</reference>
<organism evidence="1 2">
    <name type="scientific">Shackletoniella antarctica</name>
    <dbReference type="NCBI Taxonomy" id="268115"/>
    <lineage>
        <taxon>Bacteria</taxon>
        <taxon>Bacillati</taxon>
        <taxon>Cyanobacteriota</taxon>
        <taxon>Cyanophyceae</taxon>
        <taxon>Oculatellales</taxon>
        <taxon>Oculatellaceae</taxon>
        <taxon>Shackletoniella</taxon>
    </lineage>
</organism>
<comment type="caution">
    <text evidence="1">The sequence shown here is derived from an EMBL/GenBank/DDBJ whole genome shotgun (WGS) entry which is preliminary data.</text>
</comment>
<evidence type="ECO:0000313" key="2">
    <source>
        <dbReference type="Proteomes" id="UP000249081"/>
    </source>
</evidence>
<dbReference type="Proteomes" id="UP000249081">
    <property type="component" value="Unassembled WGS sequence"/>
</dbReference>
<name>A0A2W4XUS6_9CYAN</name>